<dbReference type="InterPro" id="IPR044143">
    <property type="entry name" value="GlgB_N_E_set_prok"/>
</dbReference>
<dbReference type="InterPro" id="IPR006047">
    <property type="entry name" value="GH13_cat_dom"/>
</dbReference>
<evidence type="ECO:0000313" key="3">
    <source>
        <dbReference type="EMBL" id="RMB79346.1"/>
    </source>
</evidence>
<dbReference type="GO" id="GO:0005829">
    <property type="term" value="C:cytosol"/>
    <property type="evidence" value="ECO:0007669"/>
    <property type="project" value="TreeGrafter"/>
</dbReference>
<evidence type="ECO:0000313" key="4">
    <source>
        <dbReference type="Proteomes" id="UP000270471"/>
    </source>
</evidence>
<dbReference type="CDD" id="cd02855">
    <property type="entry name" value="E_set_GBE_prok_N"/>
    <property type="match status" value="1"/>
</dbReference>
<protein>
    <submittedName>
        <fullName evidence="3">1,4-alpha-glucan branching enzyme</fullName>
    </submittedName>
</protein>
<organism evidence="3 4">
    <name type="scientific">Streptomyces shenzhenensis</name>
    <dbReference type="NCBI Taxonomy" id="943815"/>
    <lineage>
        <taxon>Bacteria</taxon>
        <taxon>Bacillati</taxon>
        <taxon>Actinomycetota</taxon>
        <taxon>Actinomycetes</taxon>
        <taxon>Kitasatosporales</taxon>
        <taxon>Streptomycetaceae</taxon>
        <taxon>Streptomyces</taxon>
    </lineage>
</organism>
<dbReference type="InterPro" id="IPR017853">
    <property type="entry name" value="GH"/>
</dbReference>
<keyword evidence="4" id="KW-1185">Reference proteome</keyword>
<gene>
    <name evidence="3" type="ORF">CTZ28_46105</name>
</gene>
<dbReference type="GO" id="GO:0003844">
    <property type="term" value="F:1,4-alpha-glucan branching enzyme activity"/>
    <property type="evidence" value="ECO:0007669"/>
    <property type="project" value="TreeGrafter"/>
</dbReference>
<dbReference type="PANTHER" id="PTHR43651:SF3">
    <property type="entry name" value="1,4-ALPHA-GLUCAN-BRANCHING ENZYME"/>
    <property type="match status" value="1"/>
</dbReference>
<evidence type="ECO:0000259" key="2">
    <source>
        <dbReference type="Pfam" id="PF02922"/>
    </source>
</evidence>
<dbReference type="EMBL" id="PENI01000115">
    <property type="protein sequence ID" value="RMB79346.1"/>
    <property type="molecule type" value="Genomic_DNA"/>
</dbReference>
<dbReference type="Gene3D" id="3.20.20.80">
    <property type="entry name" value="Glycosidases"/>
    <property type="match status" value="1"/>
</dbReference>
<dbReference type="Gene3D" id="2.60.40.10">
    <property type="entry name" value="Immunoglobulins"/>
    <property type="match status" value="1"/>
</dbReference>
<reference evidence="3 4" key="1">
    <citation type="submission" date="2017-11" db="EMBL/GenBank/DDBJ databases">
        <title>Draft genome of actinobacteria isolated from guarana (Paullinia cupana (Mart.) Ducke.</title>
        <authorList>
            <person name="Siqueira K.A."/>
            <person name="Liotti R.G."/>
            <person name="Mendes T.A.O."/>
            <person name="Soares M.A."/>
        </authorList>
    </citation>
    <scope>NUCLEOTIDE SEQUENCE [LARGE SCALE GENOMIC DNA]</scope>
    <source>
        <strain evidence="3 4">193</strain>
    </source>
</reference>
<dbReference type="PANTHER" id="PTHR43651">
    <property type="entry name" value="1,4-ALPHA-GLUCAN-BRANCHING ENZYME"/>
    <property type="match status" value="1"/>
</dbReference>
<evidence type="ECO:0000259" key="1">
    <source>
        <dbReference type="Pfam" id="PF00128"/>
    </source>
</evidence>
<feature type="non-terminal residue" evidence="3">
    <location>
        <position position="205"/>
    </location>
</feature>
<dbReference type="RefSeq" id="WP_259472126.1">
    <property type="nucleotide sequence ID" value="NZ_PENI01000115.1"/>
</dbReference>
<feature type="domain" description="Glycosyl hydrolase family 13 catalytic" evidence="1">
    <location>
        <begin position="140"/>
        <end position="204"/>
    </location>
</feature>
<name>A0A3M0IBW7_9ACTN</name>
<comment type="caution">
    <text evidence="3">The sequence shown here is derived from an EMBL/GenBank/DDBJ whole genome shotgun (WGS) entry which is preliminary data.</text>
</comment>
<proteinExistence type="predicted"/>
<feature type="domain" description="Glycoside hydrolase family 13 N-terminal" evidence="2">
    <location>
        <begin position="5"/>
        <end position="76"/>
    </location>
</feature>
<dbReference type="GO" id="GO:0005978">
    <property type="term" value="P:glycogen biosynthetic process"/>
    <property type="evidence" value="ECO:0007669"/>
    <property type="project" value="TreeGrafter"/>
</dbReference>
<feature type="non-terminal residue" evidence="3">
    <location>
        <position position="1"/>
    </location>
</feature>
<dbReference type="InterPro" id="IPR013783">
    <property type="entry name" value="Ig-like_fold"/>
</dbReference>
<dbReference type="Pfam" id="PF02922">
    <property type="entry name" value="CBM_48"/>
    <property type="match status" value="1"/>
</dbReference>
<dbReference type="AlphaFoldDB" id="A0A3M0IBW7"/>
<dbReference type="InterPro" id="IPR004193">
    <property type="entry name" value="Glyco_hydro_13_N"/>
</dbReference>
<dbReference type="Pfam" id="PF00128">
    <property type="entry name" value="Alpha-amylase"/>
    <property type="match status" value="1"/>
</dbReference>
<dbReference type="Proteomes" id="UP000270471">
    <property type="component" value="Unassembled WGS sequence"/>
</dbReference>
<dbReference type="SUPFAM" id="SSF51445">
    <property type="entry name" value="(Trans)glycosidases"/>
    <property type="match status" value="1"/>
</dbReference>
<accession>A0A3M0IBW7</accession>
<sequence>HQGVTGTRFTVWAPNARGVRLAGGFNFWDGTGYPMRSLGSSGVWELFVPGVGEGELYKFEITSRHGDRFLKADPMARRTEVPPATASVVHASHHEWGDDAWLAHRADIPVHEAPFSVYEVHLPSWRPGLTYRQLAEQLPAYARDLGFTHVELMPVAEHPFGGSWGYQVTGYYAPTARLGTPDDFKHLIDTLHQTGIGVLIDWVPA</sequence>
<dbReference type="GO" id="GO:0004553">
    <property type="term" value="F:hydrolase activity, hydrolyzing O-glycosyl compounds"/>
    <property type="evidence" value="ECO:0007669"/>
    <property type="project" value="InterPro"/>
</dbReference>